<dbReference type="PANTHER" id="PTHR30093:SF7">
    <property type="entry name" value="MSHA MAJOR PILIN SUBUNIT MSHA"/>
    <property type="match status" value="1"/>
</dbReference>
<dbReference type="NCBIfam" id="TIGR02532">
    <property type="entry name" value="IV_pilin_GFxxxE"/>
    <property type="match status" value="1"/>
</dbReference>
<keyword evidence="1" id="KW-1133">Transmembrane helix</keyword>
<keyword evidence="1" id="KW-0812">Transmembrane</keyword>
<comment type="caution">
    <text evidence="2">The sequence shown here is derived from an EMBL/GenBank/DDBJ whole genome shotgun (WGS) entry which is preliminary data.</text>
</comment>
<dbReference type="PROSITE" id="PS00409">
    <property type="entry name" value="PROKAR_NTER_METHYL"/>
    <property type="match status" value="1"/>
</dbReference>
<evidence type="ECO:0000313" key="2">
    <source>
        <dbReference type="EMBL" id="PJG58160.1"/>
    </source>
</evidence>
<keyword evidence="3" id="KW-1185">Reference proteome</keyword>
<evidence type="ECO:0000313" key="3">
    <source>
        <dbReference type="Proteomes" id="UP000235861"/>
    </source>
</evidence>
<dbReference type="EMBL" id="PGGC01000131">
    <property type="protein sequence ID" value="PJG58160.1"/>
    <property type="molecule type" value="Genomic_DNA"/>
</dbReference>
<sequence>MKKQAGFTLIELVIVIIILGILAVTAAPKFLNLQDDAKKAAADGVLAAVQSSAQLVYSKAALEGKERAPSDSVLSSDKTSIATVFGYPQAADAGIKLAVTIDGSWRGSPVTPATKPESYQFRADNDLKKGAKCVLYTEATESSTATSVIGTLAADNGSCAALSPASAP</sequence>
<dbReference type="SUPFAM" id="SSF54523">
    <property type="entry name" value="Pili subunits"/>
    <property type="match status" value="1"/>
</dbReference>
<accession>A0A2H9U2D3</accession>
<keyword evidence="1" id="KW-0472">Membrane</keyword>
<organism evidence="2 3">
    <name type="scientific">Aeromonas cavernicola</name>
    <dbReference type="NCBI Taxonomy" id="1006623"/>
    <lineage>
        <taxon>Bacteria</taxon>
        <taxon>Pseudomonadati</taxon>
        <taxon>Pseudomonadota</taxon>
        <taxon>Gammaproteobacteria</taxon>
        <taxon>Aeromonadales</taxon>
        <taxon>Aeromonadaceae</taxon>
        <taxon>Aeromonas</taxon>
    </lineage>
</organism>
<proteinExistence type="predicted"/>
<dbReference type="InterPro" id="IPR012902">
    <property type="entry name" value="N_methyl_site"/>
</dbReference>
<dbReference type="Pfam" id="PF07963">
    <property type="entry name" value="N_methyl"/>
    <property type="match status" value="1"/>
</dbReference>
<gene>
    <name evidence="2" type="ORF">CUC53_14135</name>
</gene>
<name>A0A2H9U2D3_9GAMM</name>
<dbReference type="Gene3D" id="3.30.700.10">
    <property type="entry name" value="Glycoprotein, Type 4 Pilin"/>
    <property type="match status" value="1"/>
</dbReference>
<dbReference type="RefSeq" id="WP_100294748.1">
    <property type="nucleotide sequence ID" value="NZ_PGGC01000131.1"/>
</dbReference>
<dbReference type="Proteomes" id="UP000235861">
    <property type="component" value="Unassembled WGS sequence"/>
</dbReference>
<dbReference type="PANTHER" id="PTHR30093">
    <property type="entry name" value="GENERAL SECRETION PATHWAY PROTEIN G"/>
    <property type="match status" value="1"/>
</dbReference>
<feature type="transmembrane region" description="Helical" evidence="1">
    <location>
        <begin position="7"/>
        <end position="27"/>
    </location>
</feature>
<dbReference type="AlphaFoldDB" id="A0A2H9U2D3"/>
<evidence type="ECO:0000256" key="1">
    <source>
        <dbReference type="SAM" id="Phobius"/>
    </source>
</evidence>
<reference evidence="2 3" key="1">
    <citation type="submission" date="2017-11" db="EMBL/GenBank/DDBJ databases">
        <title>Draft genome sequence of environmental isolate Aeromonas cavernicola sp. nov. MDC 2508.</title>
        <authorList>
            <person name="Colston S.M."/>
            <person name="Navarro A."/>
            <person name="Martinez-Murcia A.J."/>
            <person name="Graf J."/>
        </authorList>
    </citation>
    <scope>NUCLEOTIDE SEQUENCE [LARGE SCALE GENOMIC DNA]</scope>
    <source>
        <strain evidence="2 3">MDC 2508</strain>
    </source>
</reference>
<protein>
    <submittedName>
        <fullName evidence="2">MSHA biogenesis protein MshA</fullName>
    </submittedName>
</protein>
<dbReference type="InterPro" id="IPR045584">
    <property type="entry name" value="Pilin-like"/>
</dbReference>
<dbReference type="OrthoDB" id="5902365at2"/>